<dbReference type="GO" id="GO:0005737">
    <property type="term" value="C:cytoplasm"/>
    <property type="evidence" value="ECO:0007669"/>
    <property type="project" value="InterPro"/>
</dbReference>
<gene>
    <name evidence="4" type="primary">maiA</name>
    <name evidence="4" type="ORF">GCM10007392_35590</name>
</gene>
<dbReference type="NCBIfam" id="TIGR01262">
    <property type="entry name" value="maiA"/>
    <property type="match status" value="1"/>
</dbReference>
<feature type="domain" description="GST C-terminal" evidence="3">
    <location>
        <begin position="84"/>
        <end position="209"/>
    </location>
</feature>
<dbReference type="InterPro" id="IPR034330">
    <property type="entry name" value="GST_Zeta_C"/>
</dbReference>
<dbReference type="InterPro" id="IPR034333">
    <property type="entry name" value="GST_Zeta_N"/>
</dbReference>
<evidence type="ECO:0000313" key="4">
    <source>
        <dbReference type="EMBL" id="GGX64654.1"/>
    </source>
</evidence>
<keyword evidence="4" id="KW-0413">Isomerase</keyword>
<dbReference type="GO" id="GO:0004364">
    <property type="term" value="F:glutathione transferase activity"/>
    <property type="evidence" value="ECO:0007669"/>
    <property type="project" value="TreeGrafter"/>
</dbReference>
<dbReference type="AlphaFoldDB" id="A0A918KII2"/>
<dbReference type="InterPro" id="IPR036249">
    <property type="entry name" value="Thioredoxin-like_sf"/>
</dbReference>
<dbReference type="InterPro" id="IPR036282">
    <property type="entry name" value="Glutathione-S-Trfase_C_sf"/>
</dbReference>
<protein>
    <submittedName>
        <fullName evidence="4">Maleylacetoacetate isomerase</fullName>
    </submittedName>
</protein>
<dbReference type="GO" id="GO:0016034">
    <property type="term" value="F:maleylacetoacetate isomerase activity"/>
    <property type="evidence" value="ECO:0007669"/>
    <property type="project" value="TreeGrafter"/>
</dbReference>
<dbReference type="GO" id="GO:0006559">
    <property type="term" value="P:L-phenylalanine catabolic process"/>
    <property type="evidence" value="ECO:0007669"/>
    <property type="project" value="TreeGrafter"/>
</dbReference>
<dbReference type="PROSITE" id="PS50405">
    <property type="entry name" value="GST_CTER"/>
    <property type="match status" value="1"/>
</dbReference>
<dbReference type="InterPro" id="IPR040079">
    <property type="entry name" value="Glutathione_S-Trfase"/>
</dbReference>
<dbReference type="InterPro" id="IPR004045">
    <property type="entry name" value="Glutathione_S-Trfase_N"/>
</dbReference>
<dbReference type="Gene3D" id="3.40.30.10">
    <property type="entry name" value="Glutaredoxin"/>
    <property type="match status" value="1"/>
</dbReference>
<dbReference type="InterPro" id="IPR010987">
    <property type="entry name" value="Glutathione-S-Trfase_C-like"/>
</dbReference>
<dbReference type="PANTHER" id="PTHR42673:SF21">
    <property type="entry name" value="GLUTATHIONE S-TRANSFERASE YFCF"/>
    <property type="match status" value="1"/>
</dbReference>
<dbReference type="RefSeq" id="WP_308427553.1">
    <property type="nucleotide sequence ID" value="NZ_BMXR01000009.1"/>
</dbReference>
<evidence type="ECO:0000259" key="2">
    <source>
        <dbReference type="PROSITE" id="PS50404"/>
    </source>
</evidence>
<dbReference type="SUPFAM" id="SSF52833">
    <property type="entry name" value="Thioredoxin-like"/>
    <property type="match status" value="1"/>
</dbReference>
<dbReference type="PROSITE" id="PS50404">
    <property type="entry name" value="GST_NTER"/>
    <property type="match status" value="1"/>
</dbReference>
<name>A0A918KII2_9GAMM</name>
<dbReference type="PANTHER" id="PTHR42673">
    <property type="entry name" value="MALEYLACETOACETATE ISOMERASE"/>
    <property type="match status" value="1"/>
</dbReference>
<keyword evidence="5" id="KW-1185">Reference proteome</keyword>
<evidence type="ECO:0000256" key="1">
    <source>
        <dbReference type="ARBA" id="ARBA00010007"/>
    </source>
</evidence>
<evidence type="ECO:0000313" key="5">
    <source>
        <dbReference type="Proteomes" id="UP000626148"/>
    </source>
</evidence>
<organism evidence="4 5">
    <name type="scientific">Saccharospirillum salsuginis</name>
    <dbReference type="NCBI Taxonomy" id="418750"/>
    <lineage>
        <taxon>Bacteria</taxon>
        <taxon>Pseudomonadati</taxon>
        <taxon>Pseudomonadota</taxon>
        <taxon>Gammaproteobacteria</taxon>
        <taxon>Oceanospirillales</taxon>
        <taxon>Saccharospirillaceae</taxon>
        <taxon>Saccharospirillum</taxon>
    </lineage>
</organism>
<dbReference type="CDD" id="cd03191">
    <property type="entry name" value="GST_C_Zeta"/>
    <property type="match status" value="1"/>
</dbReference>
<reference evidence="4" key="1">
    <citation type="journal article" date="2014" name="Int. J. Syst. Evol. Microbiol.">
        <title>Complete genome sequence of Corynebacterium casei LMG S-19264T (=DSM 44701T), isolated from a smear-ripened cheese.</title>
        <authorList>
            <consortium name="US DOE Joint Genome Institute (JGI-PGF)"/>
            <person name="Walter F."/>
            <person name="Albersmeier A."/>
            <person name="Kalinowski J."/>
            <person name="Ruckert C."/>
        </authorList>
    </citation>
    <scope>NUCLEOTIDE SEQUENCE</scope>
    <source>
        <strain evidence="4">KCTC 22169</strain>
    </source>
</reference>
<dbReference type="EMBL" id="BMXR01000009">
    <property type="protein sequence ID" value="GGX64654.1"/>
    <property type="molecule type" value="Genomic_DNA"/>
</dbReference>
<dbReference type="SFLD" id="SFLDS00019">
    <property type="entry name" value="Glutathione_Transferase_(cytos"/>
    <property type="match status" value="1"/>
</dbReference>
<dbReference type="SUPFAM" id="SSF47616">
    <property type="entry name" value="GST C-terminal domain-like"/>
    <property type="match status" value="1"/>
</dbReference>
<dbReference type="Gene3D" id="1.20.1050.10">
    <property type="match status" value="1"/>
</dbReference>
<dbReference type="Pfam" id="PF02798">
    <property type="entry name" value="GST_N"/>
    <property type="match status" value="1"/>
</dbReference>
<dbReference type="InterPro" id="IPR005955">
    <property type="entry name" value="GST_Zeta"/>
</dbReference>
<dbReference type="CDD" id="cd03042">
    <property type="entry name" value="GST_N_Zeta"/>
    <property type="match status" value="1"/>
</dbReference>
<dbReference type="GO" id="GO:0006749">
    <property type="term" value="P:glutathione metabolic process"/>
    <property type="evidence" value="ECO:0007669"/>
    <property type="project" value="TreeGrafter"/>
</dbReference>
<evidence type="ECO:0000259" key="3">
    <source>
        <dbReference type="PROSITE" id="PS50405"/>
    </source>
</evidence>
<reference evidence="4" key="2">
    <citation type="submission" date="2020-09" db="EMBL/GenBank/DDBJ databases">
        <authorList>
            <person name="Sun Q."/>
            <person name="Kim S."/>
        </authorList>
    </citation>
    <scope>NUCLEOTIDE SEQUENCE</scope>
    <source>
        <strain evidence="4">KCTC 22169</strain>
    </source>
</reference>
<comment type="caution">
    <text evidence="4">The sequence shown here is derived from an EMBL/GenBank/DDBJ whole genome shotgun (WGS) entry which is preliminary data.</text>
</comment>
<feature type="domain" description="GST N-terminal" evidence="2">
    <location>
        <begin position="1"/>
        <end position="79"/>
    </location>
</feature>
<accession>A0A918KII2</accession>
<dbReference type="SFLD" id="SFLDG00358">
    <property type="entry name" value="Main_(cytGST)"/>
    <property type="match status" value="1"/>
</dbReference>
<proteinExistence type="inferred from homology"/>
<sequence>MKLYDYWRSSAAYRVRIALNLKQLDVEQIPVDLRTGEQQGDYKSINPSGLIPALDLQPGILHQSLAIIEYLDERVAQPRLLPSEPLERARVRALSQDIASDIHPVNNLRVLNRLREQFQASEQQILEWYRHWIETGFRALESEARRYGSDDWFFRNRLSLVDVVLVPQVYNAYRFDVDMSRYPRLRHIYHSANTLEAFAKAAPEQQAQP</sequence>
<comment type="similarity">
    <text evidence="1">Belongs to the GST superfamily. Zeta family.</text>
</comment>
<dbReference type="Proteomes" id="UP000626148">
    <property type="component" value="Unassembled WGS sequence"/>
</dbReference>